<gene>
    <name evidence="1" type="ORF">DFO67_10180</name>
</gene>
<reference evidence="1 2" key="1">
    <citation type="submission" date="2019-03" db="EMBL/GenBank/DDBJ databases">
        <title>Freshwater and sediment microbial communities from various areas in North America, analyzing microbe dynamics in response to fracking.</title>
        <authorList>
            <person name="Lamendella R."/>
        </authorList>
    </citation>
    <scope>NUCLEOTIDE SEQUENCE [LARGE SCALE GENOMIC DNA]</scope>
    <source>
        <strain evidence="1 2">6_TX</strain>
    </source>
</reference>
<organism evidence="1 2">
    <name type="scientific">Modicisalibacter xianhensis</name>
    <dbReference type="NCBI Taxonomy" id="442341"/>
    <lineage>
        <taxon>Bacteria</taxon>
        <taxon>Pseudomonadati</taxon>
        <taxon>Pseudomonadota</taxon>
        <taxon>Gammaproteobacteria</taxon>
        <taxon>Oceanospirillales</taxon>
        <taxon>Halomonadaceae</taxon>
        <taxon>Modicisalibacter</taxon>
    </lineage>
</organism>
<comment type="caution">
    <text evidence="1">The sequence shown here is derived from an EMBL/GenBank/DDBJ whole genome shotgun (WGS) entry which is preliminary data.</text>
</comment>
<evidence type="ECO:0000313" key="2">
    <source>
        <dbReference type="Proteomes" id="UP000294489"/>
    </source>
</evidence>
<dbReference type="AlphaFoldDB" id="A0A4V3GUY9"/>
<name>A0A4V3GUY9_9GAMM</name>
<protein>
    <submittedName>
        <fullName evidence="1">Uncharacterized protein</fullName>
    </submittedName>
</protein>
<dbReference type="EMBL" id="SOEC01000001">
    <property type="protein sequence ID" value="TDX32786.1"/>
    <property type="molecule type" value="Genomic_DNA"/>
</dbReference>
<sequence length="72" mass="7972">MPIRTRYGSFHAIGTANTHQADAGAITMHQKNALRKTEGAIKTMHCHCAKRHEDAPTLGRIHPADPRYLVAQ</sequence>
<accession>A0A4V3GUY9</accession>
<evidence type="ECO:0000313" key="1">
    <source>
        <dbReference type="EMBL" id="TDX32786.1"/>
    </source>
</evidence>
<proteinExistence type="predicted"/>
<dbReference type="Proteomes" id="UP000294489">
    <property type="component" value="Unassembled WGS sequence"/>
</dbReference>